<evidence type="ECO:0000256" key="8">
    <source>
        <dbReference type="SAM" id="MobiDB-lite"/>
    </source>
</evidence>
<organism evidence="10 11">
    <name type="scientific">Ophiocordyceps polyrhachis-furcata BCC 54312</name>
    <dbReference type="NCBI Taxonomy" id="1330021"/>
    <lineage>
        <taxon>Eukaryota</taxon>
        <taxon>Fungi</taxon>
        <taxon>Dikarya</taxon>
        <taxon>Ascomycota</taxon>
        <taxon>Pezizomycotina</taxon>
        <taxon>Sordariomycetes</taxon>
        <taxon>Hypocreomycetidae</taxon>
        <taxon>Hypocreales</taxon>
        <taxon>Ophiocordycipitaceae</taxon>
        <taxon>Ophiocordyceps</taxon>
    </lineage>
</organism>
<dbReference type="STRING" id="1330021.A0A367LLF7"/>
<evidence type="ECO:0000256" key="6">
    <source>
        <dbReference type="ARBA" id="ARBA00023163"/>
    </source>
</evidence>
<dbReference type="GO" id="GO:0000981">
    <property type="term" value="F:DNA-binding transcription factor activity, RNA polymerase II-specific"/>
    <property type="evidence" value="ECO:0007669"/>
    <property type="project" value="InterPro"/>
</dbReference>
<dbReference type="PANTHER" id="PTHR47782:SF8">
    <property type="entry name" value="ZN(II)2CYS6 TRANSCRIPTION FACTOR (EUROFUNG)"/>
    <property type="match status" value="1"/>
</dbReference>
<dbReference type="InterPro" id="IPR036864">
    <property type="entry name" value="Zn2-C6_fun-type_DNA-bd_sf"/>
</dbReference>
<feature type="region of interest" description="Disordered" evidence="8">
    <location>
        <begin position="742"/>
        <end position="838"/>
    </location>
</feature>
<feature type="compositionally biased region" description="Low complexity" evidence="8">
    <location>
        <begin position="643"/>
        <end position="663"/>
    </location>
</feature>
<keyword evidence="11" id="KW-1185">Reference proteome</keyword>
<dbReference type="Pfam" id="PF00172">
    <property type="entry name" value="Zn_clus"/>
    <property type="match status" value="1"/>
</dbReference>
<gene>
    <name evidence="10" type="ORF">L249_6925</name>
</gene>
<dbReference type="PROSITE" id="PS50048">
    <property type="entry name" value="ZN2_CY6_FUNGAL_2"/>
    <property type="match status" value="1"/>
</dbReference>
<dbReference type="SMART" id="SM00066">
    <property type="entry name" value="GAL4"/>
    <property type="match status" value="1"/>
</dbReference>
<feature type="region of interest" description="Disordered" evidence="8">
    <location>
        <begin position="614"/>
        <end position="679"/>
    </location>
</feature>
<dbReference type="InterPro" id="IPR007219">
    <property type="entry name" value="XnlR_reg_dom"/>
</dbReference>
<evidence type="ECO:0000256" key="3">
    <source>
        <dbReference type="ARBA" id="ARBA00022833"/>
    </source>
</evidence>
<dbReference type="InterPro" id="IPR001138">
    <property type="entry name" value="Zn2Cys6_DnaBD"/>
</dbReference>
<dbReference type="InterPro" id="IPR052202">
    <property type="entry name" value="Yeast_MetPath_Reg"/>
</dbReference>
<evidence type="ECO:0000256" key="1">
    <source>
        <dbReference type="ARBA" id="ARBA00004123"/>
    </source>
</evidence>
<dbReference type="Proteomes" id="UP000253664">
    <property type="component" value="Unassembled WGS sequence"/>
</dbReference>
<dbReference type="PROSITE" id="PS00463">
    <property type="entry name" value="ZN2_CY6_FUNGAL_1"/>
    <property type="match status" value="1"/>
</dbReference>
<evidence type="ECO:0000256" key="5">
    <source>
        <dbReference type="ARBA" id="ARBA00023125"/>
    </source>
</evidence>
<evidence type="ECO:0000313" key="10">
    <source>
        <dbReference type="EMBL" id="RCI15230.1"/>
    </source>
</evidence>
<keyword evidence="6" id="KW-0804">Transcription</keyword>
<evidence type="ECO:0000256" key="2">
    <source>
        <dbReference type="ARBA" id="ARBA00022723"/>
    </source>
</evidence>
<keyword evidence="4" id="KW-0805">Transcription regulation</keyword>
<evidence type="ECO:0000313" key="11">
    <source>
        <dbReference type="Proteomes" id="UP000253664"/>
    </source>
</evidence>
<feature type="compositionally biased region" description="Low complexity" evidence="8">
    <location>
        <begin position="620"/>
        <end position="630"/>
    </location>
</feature>
<evidence type="ECO:0000256" key="7">
    <source>
        <dbReference type="ARBA" id="ARBA00023242"/>
    </source>
</evidence>
<dbReference type="PANTHER" id="PTHR47782">
    <property type="entry name" value="ZN(II)2CYS6 TRANSCRIPTION FACTOR (EUROFUNG)-RELATED"/>
    <property type="match status" value="1"/>
</dbReference>
<keyword evidence="2" id="KW-0479">Metal-binding</keyword>
<protein>
    <recommendedName>
        <fullName evidence="9">Zn(2)-C6 fungal-type domain-containing protein</fullName>
    </recommendedName>
</protein>
<feature type="compositionally biased region" description="Low complexity" evidence="8">
    <location>
        <begin position="767"/>
        <end position="778"/>
    </location>
</feature>
<evidence type="ECO:0000259" key="9">
    <source>
        <dbReference type="PROSITE" id="PS50048"/>
    </source>
</evidence>
<comment type="subcellular location">
    <subcellularLocation>
        <location evidence="1">Nucleus</location>
    </subcellularLocation>
</comment>
<dbReference type="GO" id="GO:0045944">
    <property type="term" value="P:positive regulation of transcription by RNA polymerase II"/>
    <property type="evidence" value="ECO:0007669"/>
    <property type="project" value="TreeGrafter"/>
</dbReference>
<accession>A0A367LLF7</accession>
<keyword evidence="7" id="KW-0539">Nucleus</keyword>
<dbReference type="Pfam" id="PF04082">
    <property type="entry name" value="Fungal_trans"/>
    <property type="match status" value="1"/>
</dbReference>
<dbReference type="GO" id="GO:0005634">
    <property type="term" value="C:nucleus"/>
    <property type="evidence" value="ECO:0007669"/>
    <property type="project" value="UniProtKB-SubCell"/>
</dbReference>
<reference evidence="10 11" key="1">
    <citation type="journal article" date="2015" name="BMC Genomics">
        <title>Insights from the genome of Ophiocordyceps polyrhachis-furcata to pathogenicity and host specificity in insect fungi.</title>
        <authorList>
            <person name="Wichadakul D."/>
            <person name="Kobmoo N."/>
            <person name="Ingsriswang S."/>
            <person name="Tangphatsornruang S."/>
            <person name="Chantasingh D."/>
            <person name="Luangsa-ard J.J."/>
            <person name="Eurwilaichitr L."/>
        </authorList>
    </citation>
    <scope>NUCLEOTIDE SEQUENCE [LARGE SCALE GENOMIC DNA]</scope>
    <source>
        <strain evidence="10 11">BCC 54312</strain>
    </source>
</reference>
<name>A0A367LLF7_9HYPO</name>
<proteinExistence type="predicted"/>
<dbReference type="CDD" id="cd00067">
    <property type="entry name" value="GAL4"/>
    <property type="match status" value="1"/>
</dbReference>
<dbReference type="GO" id="GO:0043565">
    <property type="term" value="F:sequence-specific DNA binding"/>
    <property type="evidence" value="ECO:0007669"/>
    <property type="project" value="TreeGrafter"/>
</dbReference>
<dbReference type="GO" id="GO:0008270">
    <property type="term" value="F:zinc ion binding"/>
    <property type="evidence" value="ECO:0007669"/>
    <property type="project" value="InterPro"/>
</dbReference>
<dbReference type="AlphaFoldDB" id="A0A367LLF7"/>
<dbReference type="Gene3D" id="4.10.240.10">
    <property type="entry name" value="Zn(2)-C6 fungal-type DNA-binding domain"/>
    <property type="match status" value="1"/>
</dbReference>
<dbReference type="CDD" id="cd12148">
    <property type="entry name" value="fungal_TF_MHR"/>
    <property type="match status" value="1"/>
</dbReference>
<comment type="caution">
    <text evidence="10">The sequence shown here is derived from an EMBL/GenBank/DDBJ whole genome shotgun (WGS) entry which is preliminary data.</text>
</comment>
<dbReference type="EMBL" id="LKCN02000003">
    <property type="protein sequence ID" value="RCI15230.1"/>
    <property type="molecule type" value="Genomic_DNA"/>
</dbReference>
<evidence type="ECO:0000256" key="4">
    <source>
        <dbReference type="ARBA" id="ARBA00023015"/>
    </source>
</evidence>
<dbReference type="GO" id="GO:0006351">
    <property type="term" value="P:DNA-templated transcription"/>
    <property type="evidence" value="ECO:0007669"/>
    <property type="project" value="InterPro"/>
</dbReference>
<dbReference type="OrthoDB" id="5416384at2759"/>
<dbReference type="SUPFAM" id="SSF57701">
    <property type="entry name" value="Zn2/Cys6 DNA-binding domain"/>
    <property type="match status" value="1"/>
</dbReference>
<sequence>MDPAHIFRQGLGSVPPRQHLGQSQRHPQGLPDLSDHDGSGQRVAHTLTACCRCRQRKTRCDPTLPRCLPCERSGSTCEYLDTTKGRKINRYYVVRLQDKVRALEAELRQYTDDGNDYPCSNEDILRPGGMIRVGASDETPRYLGPSSGIAMSRLLMEEAKRYTDSHRISELIPQVRRMQSVHMSANRQKSYPVISDHPAESLPKRETAENLARVYKQKSQLLWPLLHEKDFDRDLAAVYDGDDDPYKNFVIRMAIAISLQKLEIQYAGLADSYYVAAMRYAEALIRPKDLKTLQCLLMIGQYSLLTPARTPFYYVIGLATRICLQEGLADEQTITAGFNLDPQTLDMRRRLVWIVATAECGLSYHMGRPSGFATSDDRLDVAFFAPVDDACITPNGIKPGPPSDGKLVAIHIYKTRQFQAEIRRVLYEKKRAEPKNDSHPWFAQVEQKLKAWLDEAPVNPRGFRSWYRHLHSPPLLSEPSSDGQSRFIGYYHYLRVALYRPSPQVPQPSPRAAAVCFESSASVLEQAREQIKDGAVSITWIFLLTLNLALDALLWATSYADVRLAHPRAEVEELVDESLLCLDRCAERWPGTAYTSQLYRVIAKACLQSYESTGVDGQQPPLSLASPSPAVDKSVQLADSSGQQQQQQQQQQHQRLQQQQQQQPIPFLNPPQFGIVFDSPAEPMDTFAVDPNFPPHPTFRSNSIFCNPATESSGRRFSYFPPDFNQSGDGAQLDVLTVPDHILASPPDQSACQLPTPPESLPTGGLTNSTPSTTFSPTGMAPATDASAHTSPDLKMMPVQTANPPPAPHPGPGPTPAFDASSRLPLPAQRPLPTTTGPADCFTSPASFFSPYNFGSGGAGFFNDVMHNPFADTGPVTGLGLQNVGFDPSFFPQSRQGSLTHEQQEELMKVLETDGAGDIEAFLSAGNGVPDGTWY</sequence>
<feature type="compositionally biased region" description="Pro residues" evidence="8">
    <location>
        <begin position="803"/>
        <end position="815"/>
    </location>
</feature>
<feature type="domain" description="Zn(2)-C6 fungal-type" evidence="9">
    <location>
        <begin position="49"/>
        <end position="79"/>
    </location>
</feature>
<dbReference type="SMART" id="SM00906">
    <property type="entry name" value="Fungal_trans"/>
    <property type="match status" value="1"/>
</dbReference>
<keyword evidence="5" id="KW-0238">DNA-binding</keyword>
<keyword evidence="3" id="KW-0862">Zinc</keyword>
<feature type="region of interest" description="Disordered" evidence="8">
    <location>
        <begin position="1"/>
        <end position="40"/>
    </location>
</feature>